<accession>A0AAN7H215</accession>
<organism evidence="4 5">
    <name type="scientific">Podospora fimiseda</name>
    <dbReference type="NCBI Taxonomy" id="252190"/>
    <lineage>
        <taxon>Eukaryota</taxon>
        <taxon>Fungi</taxon>
        <taxon>Dikarya</taxon>
        <taxon>Ascomycota</taxon>
        <taxon>Pezizomycotina</taxon>
        <taxon>Sordariomycetes</taxon>
        <taxon>Sordariomycetidae</taxon>
        <taxon>Sordariales</taxon>
        <taxon>Podosporaceae</taxon>
        <taxon>Podospora</taxon>
    </lineage>
</organism>
<evidence type="ECO:0000256" key="2">
    <source>
        <dbReference type="ARBA" id="ARBA00022857"/>
    </source>
</evidence>
<comment type="caution">
    <text evidence="4">The sequence shown here is derived from an EMBL/GenBank/DDBJ whole genome shotgun (WGS) entry which is preliminary data.</text>
</comment>
<evidence type="ECO:0000313" key="4">
    <source>
        <dbReference type="EMBL" id="KAK4231856.1"/>
    </source>
</evidence>
<gene>
    <name evidence="4" type="ORF">QBC38DRAFT_464746</name>
</gene>
<dbReference type="Gene3D" id="3.90.25.10">
    <property type="entry name" value="UDP-galactose 4-epimerase, domain 1"/>
    <property type="match status" value="1"/>
</dbReference>
<dbReference type="InterPro" id="IPR036291">
    <property type="entry name" value="NAD(P)-bd_dom_sf"/>
</dbReference>
<sequence length="311" mass="34237">MSSHNNILVVGATGKQGGAVIKALTELPKADPPIHILALTRNPESDSAKALADAHKGVVEPIKGDTTNPKPIFENIPKGSIDSLFLVTVPPMGGSKSTEEEQAIPMIDAAVEHGVKHIVFSSVDRGGEEKSWTNPTKIQHFLEKHNVEIYLRDKAEKEQGKFTWTILRPVAFLDNFQPGFFGKMFPAMWASSLKPTTKLQLISVRDIGRFAAKALADPAAWAGRAVSLAGDELTLDEARAKWEHTLGETMPETFSILGKGLLYAMKEMGVMFQWFEDEGYGADIEARRKEVPELQDLEKWLKEGSGFAKKE</sequence>
<evidence type="ECO:0000256" key="1">
    <source>
        <dbReference type="ARBA" id="ARBA00006328"/>
    </source>
</evidence>
<feature type="domain" description="NmrA-like" evidence="3">
    <location>
        <begin position="5"/>
        <end position="300"/>
    </location>
</feature>
<dbReference type="InterPro" id="IPR051164">
    <property type="entry name" value="NmrA-like_oxidored"/>
</dbReference>
<dbReference type="Gene3D" id="3.40.50.720">
    <property type="entry name" value="NAD(P)-binding Rossmann-like Domain"/>
    <property type="match status" value="1"/>
</dbReference>
<dbReference type="GO" id="GO:0005634">
    <property type="term" value="C:nucleus"/>
    <property type="evidence" value="ECO:0007669"/>
    <property type="project" value="TreeGrafter"/>
</dbReference>
<dbReference type="Proteomes" id="UP001301958">
    <property type="component" value="Unassembled WGS sequence"/>
</dbReference>
<name>A0AAN7H215_9PEZI</name>
<dbReference type="PANTHER" id="PTHR42748:SF7">
    <property type="entry name" value="NMRA LIKE REDOX SENSOR 1-RELATED"/>
    <property type="match status" value="1"/>
</dbReference>
<dbReference type="Pfam" id="PF05368">
    <property type="entry name" value="NmrA"/>
    <property type="match status" value="1"/>
</dbReference>
<dbReference type="AlphaFoldDB" id="A0AAN7H215"/>
<proteinExistence type="inferred from homology"/>
<reference evidence="4" key="2">
    <citation type="submission" date="2023-05" db="EMBL/GenBank/DDBJ databases">
        <authorList>
            <consortium name="Lawrence Berkeley National Laboratory"/>
            <person name="Steindorff A."/>
            <person name="Hensen N."/>
            <person name="Bonometti L."/>
            <person name="Westerberg I."/>
            <person name="Brannstrom I.O."/>
            <person name="Guillou S."/>
            <person name="Cros-Aarteil S."/>
            <person name="Calhoun S."/>
            <person name="Haridas S."/>
            <person name="Kuo A."/>
            <person name="Mondo S."/>
            <person name="Pangilinan J."/>
            <person name="Riley R."/>
            <person name="Labutti K."/>
            <person name="Andreopoulos B."/>
            <person name="Lipzen A."/>
            <person name="Chen C."/>
            <person name="Yanf M."/>
            <person name="Daum C."/>
            <person name="Ng V."/>
            <person name="Clum A."/>
            <person name="Ohm R."/>
            <person name="Martin F."/>
            <person name="Silar P."/>
            <person name="Natvig D."/>
            <person name="Lalanne C."/>
            <person name="Gautier V."/>
            <person name="Ament-Velasquez S.L."/>
            <person name="Kruys A."/>
            <person name="Hutchinson M.I."/>
            <person name="Powell A.J."/>
            <person name="Barry K."/>
            <person name="Miller A.N."/>
            <person name="Grigoriev I.V."/>
            <person name="Debuchy R."/>
            <person name="Gladieux P."/>
            <person name="Thoren M.H."/>
            <person name="Johannesson H."/>
        </authorList>
    </citation>
    <scope>NUCLEOTIDE SEQUENCE</scope>
    <source>
        <strain evidence="4">CBS 990.96</strain>
    </source>
</reference>
<reference evidence="4" key="1">
    <citation type="journal article" date="2023" name="Mol. Phylogenet. Evol.">
        <title>Genome-scale phylogeny and comparative genomics of the fungal order Sordariales.</title>
        <authorList>
            <person name="Hensen N."/>
            <person name="Bonometti L."/>
            <person name="Westerberg I."/>
            <person name="Brannstrom I.O."/>
            <person name="Guillou S."/>
            <person name="Cros-Aarteil S."/>
            <person name="Calhoun S."/>
            <person name="Haridas S."/>
            <person name="Kuo A."/>
            <person name="Mondo S."/>
            <person name="Pangilinan J."/>
            <person name="Riley R."/>
            <person name="LaButti K."/>
            <person name="Andreopoulos B."/>
            <person name="Lipzen A."/>
            <person name="Chen C."/>
            <person name="Yan M."/>
            <person name="Daum C."/>
            <person name="Ng V."/>
            <person name="Clum A."/>
            <person name="Steindorff A."/>
            <person name="Ohm R.A."/>
            <person name="Martin F."/>
            <person name="Silar P."/>
            <person name="Natvig D.O."/>
            <person name="Lalanne C."/>
            <person name="Gautier V."/>
            <person name="Ament-Velasquez S.L."/>
            <person name="Kruys A."/>
            <person name="Hutchinson M.I."/>
            <person name="Powell A.J."/>
            <person name="Barry K."/>
            <person name="Miller A.N."/>
            <person name="Grigoriev I.V."/>
            <person name="Debuchy R."/>
            <person name="Gladieux P."/>
            <person name="Hiltunen Thoren M."/>
            <person name="Johannesson H."/>
        </authorList>
    </citation>
    <scope>NUCLEOTIDE SEQUENCE</scope>
    <source>
        <strain evidence="4">CBS 990.96</strain>
    </source>
</reference>
<dbReference type="EMBL" id="MU865290">
    <property type="protein sequence ID" value="KAK4231856.1"/>
    <property type="molecule type" value="Genomic_DNA"/>
</dbReference>
<keyword evidence="2" id="KW-0521">NADP</keyword>
<dbReference type="InterPro" id="IPR008030">
    <property type="entry name" value="NmrA-like"/>
</dbReference>
<comment type="similarity">
    <text evidence="1">Belongs to the NmrA-type oxidoreductase family.</text>
</comment>
<evidence type="ECO:0000259" key="3">
    <source>
        <dbReference type="Pfam" id="PF05368"/>
    </source>
</evidence>
<protein>
    <recommendedName>
        <fullName evidence="3">NmrA-like domain-containing protein</fullName>
    </recommendedName>
</protein>
<evidence type="ECO:0000313" key="5">
    <source>
        <dbReference type="Proteomes" id="UP001301958"/>
    </source>
</evidence>
<keyword evidence="5" id="KW-1185">Reference proteome</keyword>
<dbReference type="PANTHER" id="PTHR42748">
    <property type="entry name" value="NITROGEN METABOLITE REPRESSION PROTEIN NMRA FAMILY MEMBER"/>
    <property type="match status" value="1"/>
</dbReference>
<dbReference type="SUPFAM" id="SSF51735">
    <property type="entry name" value="NAD(P)-binding Rossmann-fold domains"/>
    <property type="match status" value="1"/>
</dbReference>